<evidence type="ECO:0000313" key="2">
    <source>
        <dbReference type="EMBL" id="GAH06112.1"/>
    </source>
</evidence>
<sequence length="133" mass="15403">AENDPAAFSMMHIGTSPPSDKVGKFEKEYTPFKILEGTTRKIQDAVDKDEIKEENSEILSFFMYSLILGATIVEHNIRELEKDNNYINENVEEAHQFKTQSFTSTEFRRYVLKKIQLGFTDPNLIVKDSDYKD</sequence>
<reference evidence="2" key="1">
    <citation type="journal article" date="2014" name="Front. Microbiol.">
        <title>High frequency of phylogenetically diverse reductive dehalogenase-homologous genes in deep subseafloor sedimentary metagenomes.</title>
        <authorList>
            <person name="Kawai M."/>
            <person name="Futagami T."/>
            <person name="Toyoda A."/>
            <person name="Takaki Y."/>
            <person name="Nishi S."/>
            <person name="Hori S."/>
            <person name="Arai W."/>
            <person name="Tsubouchi T."/>
            <person name="Morono Y."/>
            <person name="Uchiyama I."/>
            <person name="Ito T."/>
            <person name="Fujiyama A."/>
            <person name="Inagaki F."/>
            <person name="Takami H."/>
        </authorList>
    </citation>
    <scope>NUCLEOTIDE SEQUENCE</scope>
    <source>
        <strain evidence="2">Expedition CK06-06</strain>
    </source>
</reference>
<feature type="non-terminal residue" evidence="2">
    <location>
        <position position="1"/>
    </location>
</feature>
<proteinExistence type="predicted"/>
<protein>
    <submittedName>
        <fullName evidence="2">Uncharacterized protein</fullName>
    </submittedName>
</protein>
<dbReference type="EMBL" id="BART01037225">
    <property type="protein sequence ID" value="GAH06112.1"/>
    <property type="molecule type" value="Genomic_DNA"/>
</dbReference>
<evidence type="ECO:0000256" key="1">
    <source>
        <dbReference type="SAM" id="MobiDB-lite"/>
    </source>
</evidence>
<gene>
    <name evidence="2" type="ORF">S01H4_62386</name>
</gene>
<accession>X1CEP2</accession>
<dbReference type="AlphaFoldDB" id="X1CEP2"/>
<name>X1CEP2_9ZZZZ</name>
<comment type="caution">
    <text evidence="2">The sequence shown here is derived from an EMBL/GenBank/DDBJ whole genome shotgun (WGS) entry which is preliminary data.</text>
</comment>
<organism evidence="2">
    <name type="scientific">marine sediment metagenome</name>
    <dbReference type="NCBI Taxonomy" id="412755"/>
    <lineage>
        <taxon>unclassified sequences</taxon>
        <taxon>metagenomes</taxon>
        <taxon>ecological metagenomes</taxon>
    </lineage>
</organism>
<feature type="region of interest" description="Disordered" evidence="1">
    <location>
        <begin position="1"/>
        <end position="22"/>
    </location>
</feature>